<dbReference type="STRING" id="640081.Dsui_1088"/>
<dbReference type="AlphaFoldDB" id="G8QK57"/>
<dbReference type="Proteomes" id="UP000005633">
    <property type="component" value="Chromosome"/>
</dbReference>
<evidence type="ECO:0000313" key="2">
    <source>
        <dbReference type="EMBL" id="AEV25490.1"/>
    </source>
</evidence>
<dbReference type="HOGENOM" id="CLU_501393_0_0_4"/>
<dbReference type="EMBL" id="CP003153">
    <property type="protein sequence ID" value="AEV25490.1"/>
    <property type="molecule type" value="Genomic_DNA"/>
</dbReference>
<dbReference type="eggNOG" id="COG3677">
    <property type="taxonomic scope" value="Bacteria"/>
</dbReference>
<reference evidence="2 3" key="1">
    <citation type="journal article" date="2012" name="J. Bacteriol.">
        <title>Complete genome sequence of the anaerobic perchlorate-reducing bacterium Azospira suillum strain PS.</title>
        <authorList>
            <person name="Byrne-Bailey K.G."/>
            <person name="Coates J.D."/>
        </authorList>
    </citation>
    <scope>NUCLEOTIDE SEQUENCE [LARGE SCALE GENOMIC DNA]</scope>
    <source>
        <strain evidence="3">ATCC BAA-33 / DSM 13638 / PS</strain>
    </source>
</reference>
<gene>
    <name evidence="2" type="ordered locus">Dsui_1088</name>
</gene>
<dbReference type="InterPro" id="IPR009492">
    <property type="entry name" value="TniQ"/>
</dbReference>
<dbReference type="KEGG" id="dsu:Dsui_1088"/>
<proteinExistence type="predicted"/>
<accession>G8QK57</accession>
<organism evidence="2 3">
    <name type="scientific">Azospira oryzae (strain ATCC BAA-33 / DSM 13638 / PS)</name>
    <name type="common">Dechlorosoma suillum</name>
    <dbReference type="NCBI Taxonomy" id="640081"/>
    <lineage>
        <taxon>Bacteria</taxon>
        <taxon>Pseudomonadati</taxon>
        <taxon>Pseudomonadota</taxon>
        <taxon>Betaproteobacteria</taxon>
        <taxon>Rhodocyclales</taxon>
        <taxon>Rhodocyclaceae</taxon>
        <taxon>Azospira</taxon>
    </lineage>
</organism>
<protein>
    <recommendedName>
        <fullName evidence="1">TniQ domain-containing protein</fullName>
    </recommendedName>
</protein>
<sequence>MQSACSANQSASAATVILERSQILPFFPASLPDESLASRVSRFHIERGNTKTLETYRELFGSSPFAMSNLFMPRIEALAKRMPGDLNVNVEKLIHEGTLLPITRLFTTSTATWASADYVRRSVGESGATRICLECIKEDVAQFDTAYLHRSHQIPTVTACWRHGWRLLDNCPECGCPIESPKDLTLAPWQGCCCGYQFELAEVESSAYVASSIEKDIARFANLVLAHVPKRMLAENLPRVLRERALERGFRWGAEKVDRLSLQAAMESYYSPELLARLDRAYAKGKTENWFHFLGLTKGAIEGPLNRNLLLANYLFQDAETFLERLADIEAQGPYVVAHEVPPDNAYAPTPVNRTADGVSLLVDRLAKIAIDQNLDISDLWRDHYGAMKRIAIAGSKAGIEALKKVIERRSSKLAKKLVRSSAKVHPRDADWAEEIKKTAVRLLNDSDRPMRVSMGSLVRNTEFKPAAWPDAICFPLTRAACIEFQESQWHFYARRVLWAMARHHGKVVARSLITEDAGLEHHRASDVYHYLVSLAVIPVAPFKKQLEAKGIHLDWSGPCPGKEYRKAGRGYQKTGAITAYVPPEFAGQT</sequence>
<evidence type="ECO:0000313" key="3">
    <source>
        <dbReference type="Proteomes" id="UP000005633"/>
    </source>
</evidence>
<dbReference type="OrthoDB" id="470139at2"/>
<evidence type="ECO:0000259" key="1">
    <source>
        <dbReference type="Pfam" id="PF06527"/>
    </source>
</evidence>
<feature type="domain" description="TniQ" evidence="1">
    <location>
        <begin position="25"/>
        <end position="167"/>
    </location>
</feature>
<name>G8QK57_AZOOP</name>
<dbReference type="Pfam" id="PF06527">
    <property type="entry name" value="TniQ"/>
    <property type="match status" value="1"/>
</dbReference>